<dbReference type="RefSeq" id="WP_112137702.1">
    <property type="nucleotide sequence ID" value="NZ_CP016181.1"/>
</dbReference>
<evidence type="ECO:0000313" key="3">
    <source>
        <dbReference type="Proteomes" id="UP000249898"/>
    </source>
</evidence>
<reference evidence="2 3" key="1">
    <citation type="submission" date="2016-06" db="EMBL/GenBank/DDBJ databases">
        <title>The sequenced genome of the ice-adhering bacterium Marinomonas primoryensis, from Antarctica.</title>
        <authorList>
            <person name="Graham L."/>
            <person name="Vance T.D.R."/>
            <person name="Davies P.L."/>
        </authorList>
    </citation>
    <scope>NUCLEOTIDE SEQUENCE [LARGE SCALE GENOMIC DNA]</scope>
    <source>
        <strain evidence="2 3">AceL</strain>
    </source>
</reference>
<dbReference type="EMBL" id="CP016181">
    <property type="protein sequence ID" value="AWY00225.1"/>
    <property type="molecule type" value="Genomic_DNA"/>
</dbReference>
<dbReference type="OrthoDB" id="6100298at2"/>
<dbReference type="Proteomes" id="UP000249898">
    <property type="component" value="Chromosome"/>
</dbReference>
<evidence type="ECO:0008006" key="4">
    <source>
        <dbReference type="Google" id="ProtNLM"/>
    </source>
</evidence>
<feature type="chain" id="PRO_5016347860" description="Lipoprotein" evidence="1">
    <location>
        <begin position="24"/>
        <end position="264"/>
    </location>
</feature>
<feature type="signal peptide" evidence="1">
    <location>
        <begin position="1"/>
        <end position="23"/>
    </location>
</feature>
<gene>
    <name evidence="2" type="ORF">A8139_09610</name>
</gene>
<proteinExistence type="predicted"/>
<evidence type="ECO:0000256" key="1">
    <source>
        <dbReference type="SAM" id="SignalP"/>
    </source>
</evidence>
<organism evidence="2 3">
    <name type="scientific">Marinomonas primoryensis</name>
    <dbReference type="NCBI Taxonomy" id="178399"/>
    <lineage>
        <taxon>Bacteria</taxon>
        <taxon>Pseudomonadati</taxon>
        <taxon>Pseudomonadota</taxon>
        <taxon>Gammaproteobacteria</taxon>
        <taxon>Oceanospirillales</taxon>
        <taxon>Oceanospirillaceae</taxon>
        <taxon>Marinomonas</taxon>
    </lineage>
</organism>
<protein>
    <recommendedName>
        <fullName evidence="4">Lipoprotein</fullName>
    </recommendedName>
</protein>
<keyword evidence="1" id="KW-0732">Signal</keyword>
<dbReference type="AlphaFoldDB" id="A0A2Z4PS23"/>
<accession>A0A2Z4PS23</accession>
<sequence length="264" mass="29363">MPTFRTGLLLASLLLSACSMPISQESHPTQTEKTITQDIATEKSTSTKNDIAERITPVTDDTAKQSTSAEAAAVVENNDQLIEQFKAQKQLANTNFTELKNRIGNAPALPRLMAVEQLNKKEISSATQQLRTYISKTNMDLAVLNARVDDRQKLAVDGDLIRIFLSEATVTHNSNKFKAQPLVGQWVRGESRVIRLKDNILFENPRSEDLHITFSETYQLVVNNQTIATVNPHKEKNSASFSVSTHDNQGAIVGKLDYRIVIDK</sequence>
<name>A0A2Z4PS23_9GAMM</name>
<evidence type="ECO:0000313" key="2">
    <source>
        <dbReference type="EMBL" id="AWY00225.1"/>
    </source>
</evidence>
<dbReference type="PROSITE" id="PS51257">
    <property type="entry name" value="PROKAR_LIPOPROTEIN"/>
    <property type="match status" value="1"/>
</dbReference>